<reference evidence="2 3" key="1">
    <citation type="submission" date="2018-05" db="EMBL/GenBank/DDBJ databases">
        <title>Integrated omic analyses show evidence that a Ca. Accumulibacter phosphatis strain performs denitrification under micro-aerobic conditions.</title>
        <authorList>
            <person name="Camejo P.Y."/>
            <person name="Katherine M.D."/>
            <person name="Daniel N.R."/>
        </authorList>
    </citation>
    <scope>NUCLEOTIDE SEQUENCE [LARGE SCALE GENOMIC DNA]</scope>
    <source>
        <strain evidence="2">UW-LDO-IC</strain>
    </source>
</reference>
<evidence type="ECO:0000256" key="1">
    <source>
        <dbReference type="SAM" id="MobiDB-lite"/>
    </source>
</evidence>
<dbReference type="EMBL" id="QPGA01000046">
    <property type="protein sequence ID" value="RDE49316.1"/>
    <property type="molecule type" value="Genomic_DNA"/>
</dbReference>
<sequence>MSKQKTRSASDRRMRDLGPPEKVAERRHKAERRLPELTDLPYEEFEAELAALGKQAAVFLRRFSSGQ</sequence>
<feature type="region of interest" description="Disordered" evidence="1">
    <location>
        <begin position="1"/>
        <end position="32"/>
    </location>
</feature>
<protein>
    <submittedName>
        <fullName evidence="2">Uncharacterized protein</fullName>
    </submittedName>
</protein>
<gene>
    <name evidence="2" type="ORF">DVS81_17185</name>
</gene>
<dbReference type="Proteomes" id="UP000253831">
    <property type="component" value="Unassembled WGS sequence"/>
</dbReference>
<evidence type="ECO:0000313" key="3">
    <source>
        <dbReference type="Proteomes" id="UP000253831"/>
    </source>
</evidence>
<name>A0A369XK86_9PROT</name>
<accession>A0A369XK86</accession>
<dbReference type="AlphaFoldDB" id="A0A369XK86"/>
<dbReference type="AntiFam" id="ANF00079">
    <property type="entry name" value="Shadow ORF (opposite rarA)"/>
</dbReference>
<proteinExistence type="predicted"/>
<evidence type="ECO:0000313" key="2">
    <source>
        <dbReference type="EMBL" id="RDE49316.1"/>
    </source>
</evidence>
<feature type="compositionally biased region" description="Basic and acidic residues" evidence="1">
    <location>
        <begin position="8"/>
        <end position="24"/>
    </location>
</feature>
<comment type="caution">
    <text evidence="2">The sequence shown here is derived from an EMBL/GenBank/DDBJ whole genome shotgun (WGS) entry which is preliminary data.</text>
</comment>
<organism evidence="2 3">
    <name type="scientific">Candidatus Accumulibacter meliphilus</name>
    <dbReference type="NCBI Taxonomy" id="2211374"/>
    <lineage>
        <taxon>Bacteria</taxon>
        <taxon>Pseudomonadati</taxon>
        <taxon>Pseudomonadota</taxon>
        <taxon>Betaproteobacteria</taxon>
        <taxon>Candidatus Accumulibacter</taxon>
    </lineage>
</organism>